<gene>
    <name evidence="1" type="ordered locus">LFML04_0024</name>
</gene>
<dbReference type="KEGG" id="lfi:LFML04_0024"/>
<dbReference type="PATRIC" id="fig|1048260.3.peg.25"/>
<reference evidence="1 2" key="1">
    <citation type="journal article" date="2011" name="J. Microbiol.">
        <title>Complete genome of Leptospirillum ferriphilum ML-04 provides insight into its physiology and environmental adaptation.</title>
        <authorList>
            <person name="Mi S."/>
            <person name="Song J."/>
            <person name="Lin J."/>
            <person name="Che Y."/>
            <person name="Zheng H."/>
            <person name="Lin J."/>
        </authorList>
    </citation>
    <scope>NUCLEOTIDE SEQUENCE [LARGE SCALE GENOMIC DNA]</scope>
    <source>
        <strain evidence="1 2">ML-04</strain>
    </source>
</reference>
<accession>J9Z8M2</accession>
<dbReference type="STRING" id="1048260.LFML04_0024"/>
<dbReference type="Proteomes" id="UP000006177">
    <property type="component" value="Chromosome"/>
</dbReference>
<sequence>MSRLRKKEFFFGSAGPIIKEWTPYLFTRTPGESGAWEKDVRKPDMPFPCQDRKLWRSMKLRNGFLREPFPAT</sequence>
<dbReference type="AlphaFoldDB" id="J9Z8M2"/>
<protein>
    <submittedName>
        <fullName evidence="1">Uncharacterized protein</fullName>
    </submittedName>
</protein>
<evidence type="ECO:0000313" key="2">
    <source>
        <dbReference type="Proteomes" id="UP000006177"/>
    </source>
</evidence>
<evidence type="ECO:0000313" key="1">
    <source>
        <dbReference type="EMBL" id="AFS52278.1"/>
    </source>
</evidence>
<dbReference type="HOGENOM" id="CLU_2717469_0_0_0"/>
<organism evidence="1 2">
    <name type="scientific">Leptospirillum ferriphilum (strain ML-04)</name>
    <dbReference type="NCBI Taxonomy" id="1048260"/>
    <lineage>
        <taxon>Bacteria</taxon>
        <taxon>Pseudomonadati</taxon>
        <taxon>Nitrospirota</taxon>
        <taxon>Nitrospiria</taxon>
        <taxon>Nitrospirales</taxon>
        <taxon>Nitrospiraceae</taxon>
        <taxon>Leptospirillum</taxon>
    </lineage>
</organism>
<dbReference type="EMBL" id="CP002919">
    <property type="protein sequence ID" value="AFS52278.1"/>
    <property type="molecule type" value="Genomic_DNA"/>
</dbReference>
<name>J9Z8M2_LEPFM</name>
<proteinExistence type="predicted"/>